<reference evidence="1 2" key="1">
    <citation type="submission" date="2015-11" db="EMBL/GenBank/DDBJ databases">
        <title>Bacillus caseinolyticus sp nov.</title>
        <authorList>
            <person name="Dastager S.G."/>
            <person name="Mawlankar R."/>
        </authorList>
    </citation>
    <scope>NUCLEOTIDE SEQUENCE [LARGE SCALE GENOMIC DNA]</scope>
    <source>
        <strain evidence="1 2">SGD-V-76</strain>
    </source>
</reference>
<evidence type="ECO:0000313" key="1">
    <source>
        <dbReference type="EMBL" id="KSU86085.1"/>
    </source>
</evidence>
<dbReference type="Proteomes" id="UP000053681">
    <property type="component" value="Unassembled WGS sequence"/>
</dbReference>
<accession>A0A0V8JGC6</accession>
<keyword evidence="2" id="KW-1185">Reference proteome</keyword>
<evidence type="ECO:0000313" key="2">
    <source>
        <dbReference type="Proteomes" id="UP000053681"/>
    </source>
</evidence>
<sequence length="65" mass="6935">MDVTLPLGIGSSYLMDSANWMILYGSNVVKLSGNKAVMIGYGTAQVQAFKSNGSVLGVYTFVVNR</sequence>
<name>A0A0V8JGC6_9BACI</name>
<gene>
    <name evidence="1" type="ORF">AS180_20660</name>
</gene>
<proteinExistence type="predicted"/>
<comment type="caution">
    <text evidence="1">The sequence shown here is derived from an EMBL/GenBank/DDBJ whole genome shotgun (WGS) entry which is preliminary data.</text>
</comment>
<protein>
    <submittedName>
        <fullName evidence="1">Uncharacterized protein</fullName>
    </submittedName>
</protein>
<organism evidence="1 2">
    <name type="scientific">Priestia veravalensis</name>
    <dbReference type="NCBI Taxonomy" id="1414648"/>
    <lineage>
        <taxon>Bacteria</taxon>
        <taxon>Bacillati</taxon>
        <taxon>Bacillota</taxon>
        <taxon>Bacilli</taxon>
        <taxon>Bacillales</taxon>
        <taxon>Bacillaceae</taxon>
        <taxon>Priestia</taxon>
    </lineage>
</organism>
<dbReference type="EMBL" id="LNQP01000120">
    <property type="protein sequence ID" value="KSU86085.1"/>
    <property type="molecule type" value="Genomic_DNA"/>
</dbReference>
<dbReference type="AlphaFoldDB" id="A0A0V8JGC6"/>
<dbReference type="RefSeq" id="WP_062687441.1">
    <property type="nucleotide sequence ID" value="NZ_KQ758734.1"/>
</dbReference>